<evidence type="ECO:0000313" key="5">
    <source>
        <dbReference type="Proteomes" id="UP000316609"/>
    </source>
</evidence>
<dbReference type="Pfam" id="PF19313">
    <property type="entry name" value="DUF5916"/>
    <property type="match status" value="1"/>
</dbReference>
<dbReference type="GO" id="GO:0016052">
    <property type="term" value="P:carbohydrate catabolic process"/>
    <property type="evidence" value="ECO:0007669"/>
    <property type="project" value="InterPro"/>
</dbReference>
<sequence length="912" mass="101184">MPISRLETVAASAPTAKGAILAGSRLARPPAPSARGDPLDNPDRPGLERALPRREAPSYGGPSVRKVPLTALAVLLLPHALGAQTNEPNRRESVPVAQAAQCEGAIRLDGRLDEADWAKAAVTESFTQLEPDEGKPSSQRTEVRVLYDGAFLYVGAQLRDAGPITGRLGRRDMDAGDSDWFRVFLDSYHDHRTAFGFEVNPAGVRRDEIRTIDVDDNTWDPVWDVATRVDSAGWAAEFRIPFSQLRFSGAREQTWGVQFERVIGRNRETALSTFIPKSERGGVPLYGDLTGLQGIRAGRRLEILPYSLARSSYVDPGPNPFRDNPDHSLAAGLDVLYGIGSNLTLNAAFNPDFGQVEVDPAVVNLGVYETFFQEKRPFFIEGSEIFDFGAEGTSGGQVFYSRRIGRAPSLSPPTAESDVPDVTTILGAGKLSGKAGGWSIGVLEAVTDKEEARYRDVGVPDGHFALEPLSNYLVGRARREWRGGQSILGGIVTSVNRDLSSDALEAAMHSAAYAGGVDFHHEWGHRAWAVYGDGEMSRVQGSTSAITATQRRSNHFFQRPDASHLEVDSLATSLTGYSVNLQTRKQSGAHWRGGFGTAFTSPKYEVNDLGFSYRTDRRDFQTDLTYLENRPGTFWRSWNVTGTGRLERNYAWQPILSFTTLEANGLTLGYWSLYGQATRFFRANDDRLTRGGPLAIRPAWWSEFAQVSTDGRKPITATLSVGGDRYEFGGWDWNTGIAIGIKSSTRWNLPLRPTFSRSHATAQYVTTVADPSYTETYGRRYVFAPLDQTSVGLETRFNMTFTPRLSLETYVQPLLSSAAFGDTKYLVAPRTYEFAPYTSPVPDLDFNLRSLRGNAVLRWEWRPGSTLYLAWQQRREDFADVGDFKFDRDRQALFEARPDDIFLLKVNYWLSP</sequence>
<feature type="domain" description="DUF5916" evidence="3">
    <location>
        <begin position="300"/>
        <end position="910"/>
    </location>
</feature>
<feature type="compositionally biased region" description="Basic and acidic residues" evidence="1">
    <location>
        <begin position="37"/>
        <end position="56"/>
    </location>
</feature>
<evidence type="ECO:0000259" key="2">
    <source>
        <dbReference type="Pfam" id="PF06452"/>
    </source>
</evidence>
<dbReference type="Pfam" id="PF06452">
    <property type="entry name" value="CBM9_1"/>
    <property type="match status" value="1"/>
</dbReference>
<dbReference type="EMBL" id="VBOY01000084">
    <property type="protein sequence ID" value="TMQ64518.1"/>
    <property type="molecule type" value="Genomic_DNA"/>
</dbReference>
<feature type="domain" description="Carbohydrate-binding" evidence="2">
    <location>
        <begin position="108"/>
        <end position="254"/>
    </location>
</feature>
<comment type="caution">
    <text evidence="4">The sequence shown here is derived from an EMBL/GenBank/DDBJ whole genome shotgun (WGS) entry which is preliminary data.</text>
</comment>
<accession>A0A538TLN3</accession>
<dbReference type="SUPFAM" id="SSF49344">
    <property type="entry name" value="CBD9-like"/>
    <property type="match status" value="1"/>
</dbReference>
<organism evidence="4 5">
    <name type="scientific">Eiseniibacteriota bacterium</name>
    <dbReference type="NCBI Taxonomy" id="2212470"/>
    <lineage>
        <taxon>Bacteria</taxon>
        <taxon>Candidatus Eiseniibacteriota</taxon>
    </lineage>
</organism>
<dbReference type="InterPro" id="IPR045670">
    <property type="entry name" value="DUF5916"/>
</dbReference>
<protein>
    <submittedName>
        <fullName evidence="4">Uncharacterized protein</fullName>
    </submittedName>
</protein>
<dbReference type="Gene3D" id="2.60.40.1190">
    <property type="match status" value="1"/>
</dbReference>
<gene>
    <name evidence="4" type="ORF">E6K78_09000</name>
</gene>
<evidence type="ECO:0000256" key="1">
    <source>
        <dbReference type="SAM" id="MobiDB-lite"/>
    </source>
</evidence>
<evidence type="ECO:0000259" key="3">
    <source>
        <dbReference type="Pfam" id="PF19313"/>
    </source>
</evidence>
<dbReference type="CDD" id="cd09618">
    <property type="entry name" value="CBM9_like_2"/>
    <property type="match status" value="1"/>
</dbReference>
<dbReference type="GO" id="GO:0030246">
    <property type="term" value="F:carbohydrate binding"/>
    <property type="evidence" value="ECO:0007669"/>
    <property type="project" value="InterPro"/>
</dbReference>
<dbReference type="Proteomes" id="UP000316609">
    <property type="component" value="Unassembled WGS sequence"/>
</dbReference>
<dbReference type="InterPro" id="IPR010502">
    <property type="entry name" value="Carb-bd_dom_fam9"/>
</dbReference>
<reference evidence="4 5" key="1">
    <citation type="journal article" date="2019" name="Nat. Microbiol.">
        <title>Mediterranean grassland soil C-N compound turnover is dependent on rainfall and depth, and is mediated by genomically divergent microorganisms.</title>
        <authorList>
            <person name="Diamond S."/>
            <person name="Andeer P.F."/>
            <person name="Li Z."/>
            <person name="Crits-Christoph A."/>
            <person name="Burstein D."/>
            <person name="Anantharaman K."/>
            <person name="Lane K.R."/>
            <person name="Thomas B.C."/>
            <person name="Pan C."/>
            <person name="Northen T.R."/>
            <person name="Banfield J.F."/>
        </authorList>
    </citation>
    <scope>NUCLEOTIDE SEQUENCE [LARGE SCALE GENOMIC DNA]</scope>
    <source>
        <strain evidence="4">WS_8</strain>
    </source>
</reference>
<proteinExistence type="predicted"/>
<feature type="region of interest" description="Disordered" evidence="1">
    <location>
        <begin position="21"/>
        <end position="62"/>
    </location>
</feature>
<dbReference type="GO" id="GO:0004553">
    <property type="term" value="F:hydrolase activity, hydrolyzing O-glycosyl compounds"/>
    <property type="evidence" value="ECO:0007669"/>
    <property type="project" value="InterPro"/>
</dbReference>
<evidence type="ECO:0000313" key="4">
    <source>
        <dbReference type="EMBL" id="TMQ64518.1"/>
    </source>
</evidence>
<name>A0A538TLN3_UNCEI</name>
<dbReference type="AlphaFoldDB" id="A0A538TLN3"/>